<dbReference type="RefSeq" id="WP_369459429.1">
    <property type="nucleotide sequence ID" value="NZ_JBGBDC010000002.1"/>
</dbReference>
<protein>
    <submittedName>
        <fullName evidence="1">Uncharacterized protein</fullName>
    </submittedName>
</protein>
<gene>
    <name evidence="1" type="ORF">AB7A72_06985</name>
</gene>
<evidence type="ECO:0000313" key="1">
    <source>
        <dbReference type="EMBL" id="MEY2250739.1"/>
    </source>
</evidence>
<evidence type="ECO:0000313" key="2">
    <source>
        <dbReference type="Proteomes" id="UP001562178"/>
    </source>
</evidence>
<accession>A0ABV4AZS8</accession>
<dbReference type="EMBL" id="JBGBDC010000002">
    <property type="protein sequence ID" value="MEY2250739.1"/>
    <property type="molecule type" value="Genomic_DNA"/>
</dbReference>
<reference evidence="1 2" key="1">
    <citation type="journal article" date="2016" name="Int. J. Syst. Evol. Microbiol.">
        <title>Description of Comamonas sediminis sp. nov., isolated from lagoon sediments.</title>
        <authorList>
            <person name="Subhash Y."/>
            <person name="Bang J.J."/>
            <person name="You T.H."/>
            <person name="Lee S.S."/>
        </authorList>
    </citation>
    <scope>NUCLEOTIDE SEQUENCE [LARGE SCALE GENOMIC DNA]</scope>
    <source>
        <strain evidence="1 2">JCM 31169</strain>
    </source>
</reference>
<proteinExistence type="predicted"/>
<dbReference type="Proteomes" id="UP001562178">
    <property type="component" value="Unassembled WGS sequence"/>
</dbReference>
<keyword evidence="2" id="KW-1185">Reference proteome</keyword>
<comment type="caution">
    <text evidence="1">The sequence shown here is derived from an EMBL/GenBank/DDBJ whole genome shotgun (WGS) entry which is preliminary data.</text>
</comment>
<sequence length="153" mass="17266">MLEFDTADLCSIQGLLRQGIVGYATDTPTPRGVSTIWLFLANDSILKIYTTMHDTVGWDEVGNLVFRLVEKDKNAPEMLPLPLAWRDITVIEKMLVVDEDFTAESGLQISNNSGETFTIVCSANIYQIEVAAPFYHGDFLPEYYMCHYIHVPL</sequence>
<organism evidence="1 2">
    <name type="scientific">Comamonas sediminis</name>
    <dbReference type="NCBI Taxonomy" id="1783360"/>
    <lineage>
        <taxon>Bacteria</taxon>
        <taxon>Pseudomonadati</taxon>
        <taxon>Pseudomonadota</taxon>
        <taxon>Betaproteobacteria</taxon>
        <taxon>Burkholderiales</taxon>
        <taxon>Comamonadaceae</taxon>
        <taxon>Comamonas</taxon>
    </lineage>
</organism>
<name>A0ABV4AZS8_9BURK</name>